<dbReference type="PROSITE" id="PS50127">
    <property type="entry name" value="UBC_2"/>
    <property type="match status" value="1"/>
</dbReference>
<dbReference type="Pfam" id="PF00179">
    <property type="entry name" value="UQ_con"/>
    <property type="match status" value="1"/>
</dbReference>
<dbReference type="PROSITE" id="PS00183">
    <property type="entry name" value="UBC_1"/>
    <property type="match status" value="1"/>
</dbReference>
<dbReference type="SUPFAM" id="SSF54495">
    <property type="entry name" value="UBC-like"/>
    <property type="match status" value="1"/>
</dbReference>
<protein>
    <recommendedName>
        <fullName evidence="1">E2 ubiquitin-conjugating enzyme</fullName>
        <ecNumber evidence="1">2.3.2.23</ecNumber>
    </recommendedName>
</protein>
<evidence type="ECO:0000313" key="10">
    <source>
        <dbReference type="Proteomes" id="UP000242875"/>
    </source>
</evidence>
<evidence type="ECO:0000256" key="2">
    <source>
        <dbReference type="ARBA" id="ARBA00022679"/>
    </source>
</evidence>
<dbReference type="OrthoDB" id="9978460at2759"/>
<comment type="similarity">
    <text evidence="7">Belongs to the ubiquitin-conjugating enzyme family.</text>
</comment>
<evidence type="ECO:0000256" key="5">
    <source>
        <dbReference type="ARBA" id="ARBA00022840"/>
    </source>
</evidence>
<evidence type="ECO:0000256" key="3">
    <source>
        <dbReference type="ARBA" id="ARBA00022741"/>
    </source>
</evidence>
<accession>A0A261XYF7</accession>
<evidence type="ECO:0000313" key="9">
    <source>
        <dbReference type="EMBL" id="OZJ03361.1"/>
    </source>
</evidence>
<organism evidence="9 10">
    <name type="scientific">Bifiguratus adelaidae</name>
    <dbReference type="NCBI Taxonomy" id="1938954"/>
    <lineage>
        <taxon>Eukaryota</taxon>
        <taxon>Fungi</taxon>
        <taxon>Fungi incertae sedis</taxon>
        <taxon>Mucoromycota</taxon>
        <taxon>Mucoromycotina</taxon>
        <taxon>Endogonomycetes</taxon>
        <taxon>Endogonales</taxon>
        <taxon>Endogonales incertae sedis</taxon>
        <taxon>Bifiguratus</taxon>
    </lineage>
</organism>
<dbReference type="EMBL" id="MVBO01000089">
    <property type="protein sequence ID" value="OZJ03361.1"/>
    <property type="molecule type" value="Genomic_DNA"/>
</dbReference>
<reference evidence="9 10" key="1">
    <citation type="journal article" date="2017" name="Mycologia">
        <title>Bifiguratus adelaidae, gen. et sp. nov., a new member of Mucoromycotina in endophytic and soil-dwelling habitats.</title>
        <authorList>
            <person name="Torres-Cruz T.J."/>
            <person name="Billingsley Tobias T.L."/>
            <person name="Almatruk M."/>
            <person name="Hesse C."/>
            <person name="Kuske C.R."/>
            <person name="Desiro A."/>
            <person name="Benucci G.M."/>
            <person name="Bonito G."/>
            <person name="Stajich J.E."/>
            <person name="Dunlap C."/>
            <person name="Arnold A.E."/>
            <person name="Porras-Alfaro A."/>
        </authorList>
    </citation>
    <scope>NUCLEOTIDE SEQUENCE [LARGE SCALE GENOMIC DNA]</scope>
    <source>
        <strain evidence="9 10">AZ0501</strain>
    </source>
</reference>
<evidence type="ECO:0000259" key="8">
    <source>
        <dbReference type="PROSITE" id="PS50127"/>
    </source>
</evidence>
<dbReference type="Proteomes" id="UP000242875">
    <property type="component" value="Unassembled WGS sequence"/>
</dbReference>
<dbReference type="InterPro" id="IPR023313">
    <property type="entry name" value="UBQ-conjugating_AS"/>
</dbReference>
<feature type="active site" description="Glycyl thioester intermediate" evidence="6">
    <location>
        <position position="87"/>
    </location>
</feature>
<evidence type="ECO:0000256" key="6">
    <source>
        <dbReference type="PROSITE-ProRule" id="PRU10133"/>
    </source>
</evidence>
<proteinExistence type="inferred from homology"/>
<keyword evidence="4 7" id="KW-0833">Ubl conjugation pathway</keyword>
<evidence type="ECO:0000256" key="1">
    <source>
        <dbReference type="ARBA" id="ARBA00012486"/>
    </source>
</evidence>
<dbReference type="InterPro" id="IPR000608">
    <property type="entry name" value="UBC"/>
</dbReference>
<dbReference type="GO" id="GO:0005524">
    <property type="term" value="F:ATP binding"/>
    <property type="evidence" value="ECO:0007669"/>
    <property type="project" value="UniProtKB-UniRule"/>
</dbReference>
<feature type="domain" description="UBC core" evidence="8">
    <location>
        <begin position="1"/>
        <end position="150"/>
    </location>
</feature>
<dbReference type="PANTHER" id="PTHR24067">
    <property type="entry name" value="UBIQUITIN-CONJUGATING ENZYME E2"/>
    <property type="match status" value="1"/>
</dbReference>
<dbReference type="GO" id="GO:0061631">
    <property type="term" value="F:ubiquitin conjugating enzyme activity"/>
    <property type="evidence" value="ECO:0007669"/>
    <property type="project" value="UniProtKB-EC"/>
</dbReference>
<keyword evidence="2" id="KW-0808">Transferase</keyword>
<sequence length="150" mass="16824">MATKRLQKEFAELQGNPQPGVSVGLVDEDLFHWQSVLAGPETSPYKGGKFHLDIKFPTDYPFKPPVVCVKFHTKIYHPNIDDDGSICVSLLKNDVWKPATRVSQVLMSISVLLNEPNPDDALVGSIAEMYTQNHAKFVKTAKDYTKKYAM</sequence>
<keyword evidence="3 7" id="KW-0547">Nucleotide-binding</keyword>
<keyword evidence="10" id="KW-1185">Reference proteome</keyword>
<name>A0A261XYF7_9FUNG</name>
<gene>
    <name evidence="9" type="ORF">BZG36_02987</name>
</gene>
<dbReference type="FunFam" id="3.10.110.10:FF:000060">
    <property type="entry name" value="Ubiquitin conjugating enzyme (UbcB)"/>
    <property type="match status" value="1"/>
</dbReference>
<dbReference type="InterPro" id="IPR016135">
    <property type="entry name" value="UBQ-conjugating_enzyme/RWD"/>
</dbReference>
<dbReference type="Gene3D" id="3.10.110.10">
    <property type="entry name" value="Ubiquitin Conjugating Enzyme"/>
    <property type="match status" value="1"/>
</dbReference>
<dbReference type="CDD" id="cd23815">
    <property type="entry name" value="UBCc_SpUBC14-like"/>
    <property type="match status" value="1"/>
</dbReference>
<evidence type="ECO:0000256" key="4">
    <source>
        <dbReference type="ARBA" id="ARBA00022786"/>
    </source>
</evidence>
<keyword evidence="5 7" id="KW-0067">ATP-binding</keyword>
<evidence type="ECO:0000256" key="7">
    <source>
        <dbReference type="RuleBase" id="RU362109"/>
    </source>
</evidence>
<dbReference type="AlphaFoldDB" id="A0A261XYF7"/>
<dbReference type="EC" id="2.3.2.23" evidence="1"/>
<dbReference type="SMART" id="SM00212">
    <property type="entry name" value="UBCc"/>
    <property type="match status" value="1"/>
</dbReference>
<comment type="caution">
    <text evidence="9">The sequence shown here is derived from an EMBL/GenBank/DDBJ whole genome shotgun (WGS) entry which is preliminary data.</text>
</comment>
<dbReference type="InterPro" id="IPR050113">
    <property type="entry name" value="Ub_conjugating_enzyme"/>
</dbReference>